<dbReference type="InterPro" id="IPR036691">
    <property type="entry name" value="Endo/exonu/phosph_ase_sf"/>
</dbReference>
<dbReference type="PANTHER" id="PTHR11371:SF31">
    <property type="entry name" value="EXTRACELLULAR NUCLEASE"/>
    <property type="match status" value="1"/>
</dbReference>
<dbReference type="PANTHER" id="PTHR11371">
    <property type="entry name" value="DEOXYRIBONUCLEASE"/>
    <property type="match status" value="1"/>
</dbReference>
<evidence type="ECO:0000259" key="1">
    <source>
        <dbReference type="Pfam" id="PF03372"/>
    </source>
</evidence>
<organism evidence="2 3">
    <name type="scientific">Chryseobacterium populi</name>
    <dbReference type="NCBI Taxonomy" id="1144316"/>
    <lineage>
        <taxon>Bacteria</taxon>
        <taxon>Pseudomonadati</taxon>
        <taxon>Bacteroidota</taxon>
        <taxon>Flavobacteriia</taxon>
        <taxon>Flavobacteriales</taxon>
        <taxon>Weeksellaceae</taxon>
        <taxon>Chryseobacterium group</taxon>
        <taxon>Chryseobacterium</taxon>
    </lineage>
</organism>
<evidence type="ECO:0000313" key="3">
    <source>
        <dbReference type="Proteomes" id="UP000007509"/>
    </source>
</evidence>
<reference evidence="2 3" key="1">
    <citation type="journal article" date="2012" name="J. Bacteriol.">
        <title>Twenty-one genome sequences from Pseudomonas species and 19 genome sequences from diverse bacteria isolated from the rhizosphere and endosphere of Populus deltoides.</title>
        <authorList>
            <person name="Brown S.D."/>
            <person name="Utturkar S.M."/>
            <person name="Klingeman D.M."/>
            <person name="Johnson C.M."/>
            <person name="Martin S.L."/>
            <person name="Land M.L."/>
            <person name="Lu T.Y."/>
            <person name="Schadt C.W."/>
            <person name="Doktycz M.J."/>
            <person name="Pelletier D.A."/>
        </authorList>
    </citation>
    <scope>NUCLEOTIDE SEQUENCE [LARGE SCALE GENOMIC DNA]</scope>
    <source>
        <strain evidence="2 3">CF314</strain>
    </source>
</reference>
<evidence type="ECO:0000313" key="2">
    <source>
        <dbReference type="EMBL" id="EJL75096.1"/>
    </source>
</evidence>
<dbReference type="Gene3D" id="3.60.10.10">
    <property type="entry name" value="Endonuclease/exonuclease/phosphatase"/>
    <property type="match status" value="1"/>
</dbReference>
<protein>
    <submittedName>
        <fullName evidence="2">Putative extracellular nuclease</fullName>
    </submittedName>
</protein>
<dbReference type="EMBL" id="AKJY01000009">
    <property type="protein sequence ID" value="EJL75096.1"/>
    <property type="molecule type" value="Genomic_DNA"/>
</dbReference>
<dbReference type="Pfam" id="PF03372">
    <property type="entry name" value="Exo_endo_phos"/>
    <property type="match status" value="1"/>
</dbReference>
<dbReference type="Proteomes" id="UP000007509">
    <property type="component" value="Unassembled WGS sequence"/>
</dbReference>
<proteinExistence type="predicted"/>
<dbReference type="OrthoDB" id="5500612at2"/>
<keyword evidence="3" id="KW-1185">Reference proteome</keyword>
<dbReference type="PATRIC" id="fig|1144316.3.peg.587"/>
<dbReference type="RefSeq" id="WP_007840447.1">
    <property type="nucleotide sequence ID" value="NZ_AKJY01000009.1"/>
</dbReference>
<name>J3CNL5_9FLAO</name>
<dbReference type="InterPro" id="IPR005135">
    <property type="entry name" value="Endo/exonuclease/phosphatase"/>
</dbReference>
<sequence>MPYYKPLDEIKIAERLHIIENLQKLRQQIKNELPERTNRSSLLLATWNLREFSNSENRLKESFWYIAEIISSFDLIAVQEIGNNMSALTDLMRILGYKYEYIVTDTPNAEGGNERIAFIYNTGKVKFKNIAGEVYLDSKEREKFNLPYGFARPPFMVAFQASWFKFNLCSVHVYYGSEAKNATGEKDNVRRKNEIAALAEKLDFRAKKEDVTYILLGDFNIEKIGDEFYSALVGTKENPTGFYLRPFNESLYTNAKNDRAFDQIAFNMQNLRLEDLDIHEESKNIKMGVLNYYNSVFNNEEYYKPVAEEKYKEKGKEFPPNWKLESWRTFQMSDHLPLWIELKIDFTDQYLETLKKRPDKDQDIKTEIPKE</sequence>
<feature type="domain" description="Endonuclease/exonuclease/phosphatase" evidence="1">
    <location>
        <begin position="45"/>
        <end position="238"/>
    </location>
</feature>
<dbReference type="GO" id="GO:0003824">
    <property type="term" value="F:catalytic activity"/>
    <property type="evidence" value="ECO:0007669"/>
    <property type="project" value="InterPro"/>
</dbReference>
<gene>
    <name evidence="2" type="ORF">PMI13_00570</name>
</gene>
<dbReference type="CDD" id="cd10283">
    <property type="entry name" value="MnuA_DNase1-like"/>
    <property type="match status" value="1"/>
</dbReference>
<dbReference type="SUPFAM" id="SSF56219">
    <property type="entry name" value="DNase I-like"/>
    <property type="match status" value="1"/>
</dbReference>
<comment type="caution">
    <text evidence="2">The sequence shown here is derived from an EMBL/GenBank/DDBJ whole genome shotgun (WGS) entry which is preliminary data.</text>
</comment>
<dbReference type="AlphaFoldDB" id="J3CNL5"/>
<accession>J3CNL5</accession>